<dbReference type="InterPro" id="IPR036849">
    <property type="entry name" value="Enolase-like_C_sf"/>
</dbReference>
<dbReference type="Gene3D" id="3.30.390.10">
    <property type="entry name" value="Enolase-like, N-terminal domain"/>
    <property type="match status" value="1"/>
</dbReference>
<organism evidence="3 4">
    <name type="scientific">Embleya scabrispora</name>
    <dbReference type="NCBI Taxonomy" id="159449"/>
    <lineage>
        <taxon>Bacteria</taxon>
        <taxon>Bacillati</taxon>
        <taxon>Actinomycetota</taxon>
        <taxon>Actinomycetes</taxon>
        <taxon>Kitasatosporales</taxon>
        <taxon>Streptomycetaceae</taxon>
        <taxon>Embleya</taxon>
    </lineage>
</organism>
<dbReference type="OrthoDB" id="9802699at2"/>
<dbReference type="Pfam" id="PF13378">
    <property type="entry name" value="MR_MLE_C"/>
    <property type="match status" value="1"/>
</dbReference>
<dbReference type="EMBL" id="MWQN01000001">
    <property type="protein sequence ID" value="OPC83814.1"/>
    <property type="molecule type" value="Genomic_DNA"/>
</dbReference>
<dbReference type="InterPro" id="IPR029065">
    <property type="entry name" value="Enolase_C-like"/>
</dbReference>
<dbReference type="InterPro" id="IPR013341">
    <property type="entry name" value="Mandelate_racemase_N_dom"/>
</dbReference>
<dbReference type="Pfam" id="PF02746">
    <property type="entry name" value="MR_MLE_N"/>
    <property type="match status" value="1"/>
</dbReference>
<dbReference type="eggNOG" id="COG4948">
    <property type="taxonomic scope" value="Bacteria"/>
</dbReference>
<dbReference type="GO" id="GO:0016829">
    <property type="term" value="F:lyase activity"/>
    <property type="evidence" value="ECO:0007669"/>
    <property type="project" value="UniProtKB-KW"/>
</dbReference>
<comment type="caution">
    <text evidence="3">The sequence shown here is derived from an EMBL/GenBank/DDBJ whole genome shotgun (WGS) entry which is preliminary data.</text>
</comment>
<accession>A0A1T3P471</accession>
<dbReference type="SUPFAM" id="SSF54826">
    <property type="entry name" value="Enolase N-terminal domain-like"/>
    <property type="match status" value="1"/>
</dbReference>
<dbReference type="InterPro" id="IPR029017">
    <property type="entry name" value="Enolase-like_N"/>
</dbReference>
<dbReference type="STRING" id="159449.B4N89_25300"/>
<name>A0A1T3P471_9ACTN</name>
<protein>
    <submittedName>
        <fullName evidence="3">Galactonate dehydratase</fullName>
    </submittedName>
</protein>
<keyword evidence="1" id="KW-0456">Lyase</keyword>
<dbReference type="InterPro" id="IPR034593">
    <property type="entry name" value="DgoD-like"/>
</dbReference>
<evidence type="ECO:0000313" key="3">
    <source>
        <dbReference type="EMBL" id="OPC83814.1"/>
    </source>
</evidence>
<dbReference type="Gene3D" id="3.20.20.120">
    <property type="entry name" value="Enolase-like C-terminal domain"/>
    <property type="match status" value="1"/>
</dbReference>
<dbReference type="Proteomes" id="UP000190037">
    <property type="component" value="Unassembled WGS sequence"/>
</dbReference>
<evidence type="ECO:0000256" key="1">
    <source>
        <dbReference type="ARBA" id="ARBA00023239"/>
    </source>
</evidence>
<dbReference type="AlphaFoldDB" id="A0A1T3P471"/>
<evidence type="ECO:0000259" key="2">
    <source>
        <dbReference type="SMART" id="SM00922"/>
    </source>
</evidence>
<gene>
    <name evidence="3" type="ORF">B4N89_25300</name>
</gene>
<proteinExistence type="predicted"/>
<reference evidence="3 4" key="1">
    <citation type="submission" date="2017-03" db="EMBL/GenBank/DDBJ databases">
        <title>Draft genome sequence of Streptomyces scabrisporus NF3, endophyte isolated from Amphipterygium adstringens.</title>
        <authorList>
            <person name="Vazquez M."/>
            <person name="Ceapa C.D."/>
            <person name="Rodriguez Luna D."/>
            <person name="Sanchez Esquivel S."/>
        </authorList>
    </citation>
    <scope>NUCLEOTIDE SEQUENCE [LARGE SCALE GENOMIC DNA]</scope>
    <source>
        <strain evidence="3 4">NF3</strain>
    </source>
</reference>
<dbReference type="SFLD" id="SFLDS00001">
    <property type="entry name" value="Enolase"/>
    <property type="match status" value="1"/>
</dbReference>
<dbReference type="InterPro" id="IPR013342">
    <property type="entry name" value="Mandelate_racemase_C"/>
</dbReference>
<keyword evidence="4" id="KW-1185">Reference proteome</keyword>
<dbReference type="SUPFAM" id="SSF51604">
    <property type="entry name" value="Enolase C-terminal domain-like"/>
    <property type="match status" value="1"/>
</dbReference>
<feature type="domain" description="Mandelate racemase/muconate lactonizing enzyme C-terminal" evidence="2">
    <location>
        <begin position="145"/>
        <end position="250"/>
    </location>
</feature>
<sequence>MLVVDRTRPTGPAGRITHVETLLLGTAWRDFGYVRVHTDQGLSGVGEITHPYRVAETAALAEAMARRHLIGADPFDTEEIWLRLYQGDFLRGGDVGGIVLSGFDQAMHDLMGKALGVPVYRLTGGACRNRVRVYANGWYNGERDPAVFAAKARETVAKGYSALKFDPFGAGLHELSRAELRQSVELVGAVREAIGPDVDLFVEGHARFAMTTASALLRALEPFDIGWLEEPMPWTHIERYAELRARAPFPISGGEHFHNRYEYKQLFATNAVDIIQPDLSMAGGLTEVRKLAAIADTHGVMVAPHNSNSPLCTTVSVHAALGIPNFKILETFDGLLEPYVFDAVRGALPVTADGHVEIPTAPGFGVELDDDVFAEHPPTHRFWNMFSAGWEKRNRT</sequence>
<dbReference type="SMART" id="SM00922">
    <property type="entry name" value="MR_MLE"/>
    <property type="match status" value="1"/>
</dbReference>
<dbReference type="RefSeq" id="WP_078978110.1">
    <property type="nucleotide sequence ID" value="NZ_MWQN01000001.1"/>
</dbReference>
<dbReference type="PANTHER" id="PTHR48080:SF2">
    <property type="entry name" value="D-GALACTONATE DEHYDRATASE"/>
    <property type="match status" value="1"/>
</dbReference>
<dbReference type="CDD" id="cd03316">
    <property type="entry name" value="MR_like"/>
    <property type="match status" value="1"/>
</dbReference>
<dbReference type="PANTHER" id="PTHR48080">
    <property type="entry name" value="D-GALACTONATE DEHYDRATASE-RELATED"/>
    <property type="match status" value="1"/>
</dbReference>
<dbReference type="SFLD" id="SFLDG00179">
    <property type="entry name" value="mandelate_racemase"/>
    <property type="match status" value="1"/>
</dbReference>
<evidence type="ECO:0000313" key="4">
    <source>
        <dbReference type="Proteomes" id="UP000190037"/>
    </source>
</evidence>